<keyword evidence="3" id="KW-0489">Methyltransferase</keyword>
<keyword evidence="1" id="KW-0175">Coiled coil</keyword>
<protein>
    <submittedName>
        <fullName evidence="3">Class I SAM-dependent methyltransferase</fullName>
        <ecNumber evidence="3">2.1.-.-</ecNumber>
    </submittedName>
</protein>
<dbReference type="GeneID" id="73043961"/>
<dbReference type="Gene3D" id="3.40.50.150">
    <property type="entry name" value="Vaccinia Virus protein VP39"/>
    <property type="match status" value="1"/>
</dbReference>
<dbReference type="InterPro" id="IPR041698">
    <property type="entry name" value="Methyltransf_25"/>
</dbReference>
<dbReference type="InterPro" id="IPR029063">
    <property type="entry name" value="SAM-dependent_MTases_sf"/>
</dbReference>
<feature type="domain" description="Methyltransferase" evidence="2">
    <location>
        <begin position="54"/>
        <end position="150"/>
    </location>
</feature>
<accession>A0ABD5Q4E5</accession>
<keyword evidence="4" id="KW-1185">Reference proteome</keyword>
<reference evidence="3 4" key="1">
    <citation type="journal article" date="2019" name="Int. J. Syst. Evol. Microbiol.">
        <title>The Global Catalogue of Microorganisms (GCM) 10K type strain sequencing project: providing services to taxonomists for standard genome sequencing and annotation.</title>
        <authorList>
            <consortium name="The Broad Institute Genomics Platform"/>
            <consortium name="The Broad Institute Genome Sequencing Center for Infectious Disease"/>
            <person name="Wu L."/>
            <person name="Ma J."/>
        </authorList>
    </citation>
    <scope>NUCLEOTIDE SEQUENCE [LARGE SCALE GENOMIC DNA]</scope>
    <source>
        <strain evidence="3 4">XZYJ18</strain>
    </source>
</reference>
<dbReference type="EC" id="2.1.-.-" evidence="3"/>
<feature type="coiled-coil region" evidence="1">
    <location>
        <begin position="228"/>
        <end position="262"/>
    </location>
</feature>
<evidence type="ECO:0000259" key="2">
    <source>
        <dbReference type="Pfam" id="PF13649"/>
    </source>
</evidence>
<dbReference type="AlphaFoldDB" id="A0ABD5Q4E5"/>
<dbReference type="EMBL" id="JBHSHT010000002">
    <property type="protein sequence ID" value="MFC4825327.1"/>
    <property type="molecule type" value="Genomic_DNA"/>
</dbReference>
<dbReference type="GO" id="GO:0032259">
    <property type="term" value="P:methylation"/>
    <property type="evidence" value="ECO:0007669"/>
    <property type="project" value="UniProtKB-KW"/>
</dbReference>
<evidence type="ECO:0000256" key="1">
    <source>
        <dbReference type="SAM" id="Coils"/>
    </source>
</evidence>
<dbReference type="RefSeq" id="WP_254268985.1">
    <property type="nucleotide sequence ID" value="NZ_CP100400.1"/>
</dbReference>
<keyword evidence="3" id="KW-0808">Transferase</keyword>
<dbReference type="GO" id="GO:0008168">
    <property type="term" value="F:methyltransferase activity"/>
    <property type="evidence" value="ECO:0007669"/>
    <property type="project" value="UniProtKB-KW"/>
</dbReference>
<dbReference type="Proteomes" id="UP001595945">
    <property type="component" value="Unassembled WGS sequence"/>
</dbReference>
<organism evidence="3 4">
    <name type="scientific">Halorussus aquaticus</name>
    <dbReference type="NCBI Taxonomy" id="2953748"/>
    <lineage>
        <taxon>Archaea</taxon>
        <taxon>Methanobacteriati</taxon>
        <taxon>Methanobacteriota</taxon>
        <taxon>Stenosarchaea group</taxon>
        <taxon>Halobacteria</taxon>
        <taxon>Halobacteriales</taxon>
        <taxon>Haladaptataceae</taxon>
        <taxon>Halorussus</taxon>
    </lineage>
</organism>
<sequence>MSDMDPRGYYDEFGEGEWERLDRDPVTRMEFENTADYLAEHLPDPGNRSDPVRVLDAGGGAGRYACWLAEREYDVTLVDLSASQVDLAREKAAERGLADRIAAERGDVRDLRFEDDAFDAVCCLGGPLSHVVDDEERERATAELRRVAASGAPVFVSVIGRFAMLRDTLKFCLDDEHGLLAPIAEDGDYTAERAAEYADGEGWAECHGFRADEFEAELETAGFEVEVLVGLENVANRMKRELDEADEEAVESVREVVRMLREDRTAVDFSEHMLAVCRA</sequence>
<name>A0ABD5Q4E5_9EURY</name>
<dbReference type="SUPFAM" id="SSF53335">
    <property type="entry name" value="S-adenosyl-L-methionine-dependent methyltransferases"/>
    <property type="match status" value="1"/>
</dbReference>
<comment type="caution">
    <text evidence="3">The sequence shown here is derived from an EMBL/GenBank/DDBJ whole genome shotgun (WGS) entry which is preliminary data.</text>
</comment>
<dbReference type="PANTHER" id="PTHR43591">
    <property type="entry name" value="METHYLTRANSFERASE"/>
    <property type="match status" value="1"/>
</dbReference>
<dbReference type="CDD" id="cd02440">
    <property type="entry name" value="AdoMet_MTases"/>
    <property type="match status" value="1"/>
</dbReference>
<dbReference type="Pfam" id="PF13649">
    <property type="entry name" value="Methyltransf_25"/>
    <property type="match status" value="1"/>
</dbReference>
<proteinExistence type="predicted"/>
<evidence type="ECO:0000313" key="4">
    <source>
        <dbReference type="Proteomes" id="UP001595945"/>
    </source>
</evidence>
<gene>
    <name evidence="3" type="ORF">ACFO9K_13770</name>
</gene>
<evidence type="ECO:0000313" key="3">
    <source>
        <dbReference type="EMBL" id="MFC4825327.1"/>
    </source>
</evidence>